<keyword evidence="3" id="KW-1185">Reference proteome</keyword>
<gene>
    <name evidence="2" type="ORF">SAMN06265219_10440</name>
</gene>
<dbReference type="Gene3D" id="2.40.128.720">
    <property type="match status" value="1"/>
</dbReference>
<evidence type="ECO:0000313" key="2">
    <source>
        <dbReference type="EMBL" id="SMO52832.1"/>
    </source>
</evidence>
<proteinExistence type="predicted"/>
<dbReference type="AlphaFoldDB" id="A0A521C046"/>
<dbReference type="Gene3D" id="2.60.40.4070">
    <property type="match status" value="1"/>
</dbReference>
<dbReference type="Pfam" id="PF18962">
    <property type="entry name" value="Por_Secre_tail"/>
    <property type="match status" value="1"/>
</dbReference>
<dbReference type="NCBIfam" id="TIGR04183">
    <property type="entry name" value="Por_Secre_tail"/>
    <property type="match status" value="1"/>
</dbReference>
<sequence length="462" mass="53912">MTVCLLVASSGITAQVRTIPKVEKSSIQKFIEKTSKLKHLAKNKQKAEQEDLITGLDIIYYDMGSWFYGTRVDFNYESGLLTQQIAESRVDTEWIVESKMTNTYTNGRLTQELYEELNYMSGELEPYERYSYSYNNEVLAEVVYEEWVDGKWVIGYKDTFTITNGQISEGIIYYWVDDTEDWEAMERYSMEETNDTLIYTTQVRWETEEWENYERDMYPGLTVQGLLDYVFSFNATLHLSAILIYNQFPDYIYQEWDGEKWLNIEQQYSTLYHSSNQLLETKYINTVTWEEGEPVPSTSLVHYYNEKENPDSTVLNINNGWGENQEWSVYMRENYTYSQEGLMDEINVSFGSLIAYQYKFEWNGVSVSNENPEKPTTFKLNNAYPNPFNPTTNISYSVAQPGYVKLMVYDMLGRYITTLVNGMQSSGDHTVQFNAAGLSSGMYIVRMEAPGYIKTQKMTLLK</sequence>
<evidence type="ECO:0000259" key="1">
    <source>
        <dbReference type="Pfam" id="PF18962"/>
    </source>
</evidence>
<dbReference type="Proteomes" id="UP000317557">
    <property type="component" value="Unassembled WGS sequence"/>
</dbReference>
<dbReference type="InterPro" id="IPR026444">
    <property type="entry name" value="Secre_tail"/>
</dbReference>
<evidence type="ECO:0000313" key="3">
    <source>
        <dbReference type="Proteomes" id="UP000317557"/>
    </source>
</evidence>
<reference evidence="2 3" key="1">
    <citation type="submission" date="2017-05" db="EMBL/GenBank/DDBJ databases">
        <authorList>
            <person name="Varghese N."/>
            <person name="Submissions S."/>
        </authorList>
    </citation>
    <scope>NUCLEOTIDE SEQUENCE [LARGE SCALE GENOMIC DNA]</scope>
    <source>
        <strain evidence="2 3">DSM 21985</strain>
    </source>
</reference>
<protein>
    <submittedName>
        <fullName evidence="2">Por secretion system C-terminal sorting domain-containing protein</fullName>
    </submittedName>
</protein>
<accession>A0A521C046</accession>
<dbReference type="EMBL" id="FXTP01000004">
    <property type="protein sequence ID" value="SMO52832.1"/>
    <property type="molecule type" value="Genomic_DNA"/>
</dbReference>
<organism evidence="2 3">
    <name type="scientific">Gracilimonas mengyeensis</name>
    <dbReference type="NCBI Taxonomy" id="1302730"/>
    <lineage>
        <taxon>Bacteria</taxon>
        <taxon>Pseudomonadati</taxon>
        <taxon>Balneolota</taxon>
        <taxon>Balneolia</taxon>
        <taxon>Balneolales</taxon>
        <taxon>Balneolaceae</taxon>
        <taxon>Gracilimonas</taxon>
    </lineage>
</organism>
<feature type="domain" description="Secretion system C-terminal sorting" evidence="1">
    <location>
        <begin position="384"/>
        <end position="458"/>
    </location>
</feature>
<name>A0A521C046_9BACT</name>